<keyword evidence="2" id="KW-0210">Decarboxylase</keyword>
<keyword evidence="3" id="KW-0663">Pyridoxal phosphate</keyword>
<dbReference type="PANTHER" id="PTHR43727">
    <property type="entry name" value="DIAMINOPIMELATE DECARBOXYLASE"/>
    <property type="match status" value="1"/>
</dbReference>
<evidence type="ECO:0000256" key="3">
    <source>
        <dbReference type="ARBA" id="ARBA00022898"/>
    </source>
</evidence>
<evidence type="ECO:0000259" key="8">
    <source>
        <dbReference type="Pfam" id="PF02784"/>
    </source>
</evidence>
<dbReference type="PRINTS" id="PR01181">
    <property type="entry name" value="DAPDCRBXLASE"/>
</dbReference>
<dbReference type="PROSITE" id="PS00878">
    <property type="entry name" value="ODR_DC_2_1"/>
    <property type="match status" value="1"/>
</dbReference>
<keyword evidence="4" id="KW-0028">Amino-acid biosynthesis</keyword>
<evidence type="ECO:0000313" key="10">
    <source>
        <dbReference type="Proteomes" id="UP000621500"/>
    </source>
</evidence>
<proteinExistence type="inferred from homology"/>
<dbReference type="InterPro" id="IPR000183">
    <property type="entry name" value="Orn/DAP/Arg_de-COase"/>
</dbReference>
<evidence type="ECO:0000256" key="6">
    <source>
        <dbReference type="RuleBase" id="RU003737"/>
    </source>
</evidence>
<reference evidence="9 10" key="1">
    <citation type="submission" date="2021-01" db="EMBL/GenBank/DDBJ databases">
        <title>Whole genome shotgun sequence of Plantactinospora mayteni NBRC 109088.</title>
        <authorList>
            <person name="Komaki H."/>
            <person name="Tamura T."/>
        </authorList>
    </citation>
    <scope>NUCLEOTIDE SEQUENCE [LARGE SCALE GENOMIC DNA]</scope>
    <source>
        <strain evidence="9 10">NBRC 109088</strain>
    </source>
</reference>
<dbReference type="Proteomes" id="UP000621500">
    <property type="component" value="Unassembled WGS sequence"/>
</dbReference>
<comment type="cofactor">
    <cofactor evidence="1">
        <name>pyridoxal 5'-phosphate</name>
        <dbReference type="ChEBI" id="CHEBI:597326"/>
    </cofactor>
</comment>
<evidence type="ECO:0000313" key="9">
    <source>
        <dbReference type="EMBL" id="GIH00931.1"/>
    </source>
</evidence>
<dbReference type="PANTHER" id="PTHR43727:SF2">
    <property type="entry name" value="GROUP IV DECARBOXYLASE"/>
    <property type="match status" value="1"/>
</dbReference>
<feature type="domain" description="Orn/DAP/Arg decarboxylase 2 C-terminal" evidence="7">
    <location>
        <begin position="283"/>
        <end position="370"/>
    </location>
</feature>
<dbReference type="PROSITE" id="PS00879">
    <property type="entry name" value="ODR_DC_2_2"/>
    <property type="match status" value="1"/>
</dbReference>
<keyword evidence="5" id="KW-0456">Lyase</keyword>
<evidence type="ECO:0000256" key="1">
    <source>
        <dbReference type="ARBA" id="ARBA00001933"/>
    </source>
</evidence>
<dbReference type="InterPro" id="IPR022657">
    <property type="entry name" value="De-COase2_CS"/>
</dbReference>
<dbReference type="InterPro" id="IPR022653">
    <property type="entry name" value="De-COase2_pyr-phos_BS"/>
</dbReference>
<dbReference type="RefSeq" id="WP_203862230.1">
    <property type="nucleotide sequence ID" value="NZ_BAAAZQ010000033.1"/>
</dbReference>
<dbReference type="Pfam" id="PF02784">
    <property type="entry name" value="Orn_Arg_deC_N"/>
    <property type="match status" value="1"/>
</dbReference>
<evidence type="ECO:0000256" key="2">
    <source>
        <dbReference type="ARBA" id="ARBA00022793"/>
    </source>
</evidence>
<dbReference type="Gene3D" id="3.20.20.10">
    <property type="entry name" value="Alanine racemase"/>
    <property type="match status" value="1"/>
</dbReference>
<keyword evidence="10" id="KW-1185">Reference proteome</keyword>
<comment type="similarity">
    <text evidence="6">Belongs to the Orn/Lys/Arg decarboxylase class-II family.</text>
</comment>
<accession>A0ABQ4F1Y9</accession>
<comment type="caution">
    <text evidence="9">The sequence shown here is derived from an EMBL/GenBank/DDBJ whole genome shotgun (WGS) entry which is preliminary data.</text>
</comment>
<dbReference type="InterPro" id="IPR022644">
    <property type="entry name" value="De-COase2_N"/>
</dbReference>
<dbReference type="EMBL" id="BONX01000062">
    <property type="protein sequence ID" value="GIH00931.1"/>
    <property type="molecule type" value="Genomic_DNA"/>
</dbReference>
<dbReference type="Gene3D" id="2.40.37.10">
    <property type="entry name" value="Lyase, Ornithine Decarboxylase, Chain A, domain 1"/>
    <property type="match status" value="1"/>
</dbReference>
<evidence type="ECO:0000256" key="5">
    <source>
        <dbReference type="ARBA" id="ARBA00023239"/>
    </source>
</evidence>
<dbReference type="CDD" id="cd06828">
    <property type="entry name" value="PLPDE_III_DapDC"/>
    <property type="match status" value="1"/>
</dbReference>
<evidence type="ECO:0000256" key="4">
    <source>
        <dbReference type="ARBA" id="ARBA00023154"/>
    </source>
</evidence>
<keyword evidence="4" id="KW-0457">Lysine biosynthesis</keyword>
<dbReference type="InterPro" id="IPR022643">
    <property type="entry name" value="De-COase2_C"/>
</dbReference>
<dbReference type="InterPro" id="IPR009006">
    <property type="entry name" value="Ala_racemase/Decarboxylase_C"/>
</dbReference>
<sequence>MPMSPSFAARFEPIARDVTEHFGTPFHLYDERGIEETCAAFNDAFVDTDYREFFAVKALPNPAVLGIVARHGFGFDASSPAELAAAAAAGATGADICFTSNNTPEDELVAALDVGALVTIDDEAVLDRLLGLGAPPKRLAFRLHPSAADGTVPTGMLGDTESAKFGIPADRLVPAVTAALAHGVEDVGLHLMRGSQLMHAEPFSRTLDTLLDLAVRLRDRTGVAVSSVNLGGGIGIPYRPAETPFDLKGFGATITARLRRWERDAGQRRPRLHLESGRAVTGPHGILVTKVINRMRKARTMIGVDAGMSALMRPALYGAYHHLTVLGGQSRATELVDVVGSLCENNDKLAVQRELPRTDVGDLVIVHDTGAHGWSMGFTYNGRLRPQELLLHADGSVSRIRRAETVADQQATLRFPASVLPSRRNRSTVRHP</sequence>
<dbReference type="Pfam" id="PF00278">
    <property type="entry name" value="Orn_DAP_Arg_deC"/>
    <property type="match status" value="1"/>
</dbReference>
<dbReference type="InterPro" id="IPR002986">
    <property type="entry name" value="DAP_deCOOHase_LysA"/>
</dbReference>
<organism evidence="9 10">
    <name type="scientific">Plantactinospora mayteni</name>
    <dbReference type="NCBI Taxonomy" id="566021"/>
    <lineage>
        <taxon>Bacteria</taxon>
        <taxon>Bacillati</taxon>
        <taxon>Actinomycetota</taxon>
        <taxon>Actinomycetes</taxon>
        <taxon>Micromonosporales</taxon>
        <taxon>Micromonosporaceae</taxon>
        <taxon>Plantactinospora</taxon>
    </lineage>
</organism>
<feature type="domain" description="Orn/DAP/Arg decarboxylase 2 N-terminal" evidence="8">
    <location>
        <begin position="33"/>
        <end position="281"/>
    </location>
</feature>
<evidence type="ECO:0000259" key="7">
    <source>
        <dbReference type="Pfam" id="PF00278"/>
    </source>
</evidence>
<gene>
    <name evidence="9" type="ORF">Pma05_75030</name>
</gene>
<dbReference type="InterPro" id="IPR029066">
    <property type="entry name" value="PLP-binding_barrel"/>
</dbReference>
<dbReference type="SUPFAM" id="SSF51419">
    <property type="entry name" value="PLP-binding barrel"/>
    <property type="match status" value="1"/>
</dbReference>
<dbReference type="SUPFAM" id="SSF50621">
    <property type="entry name" value="Alanine racemase C-terminal domain-like"/>
    <property type="match status" value="1"/>
</dbReference>
<name>A0ABQ4F1Y9_9ACTN</name>
<dbReference type="PRINTS" id="PR01179">
    <property type="entry name" value="ODADCRBXLASE"/>
</dbReference>
<protein>
    <submittedName>
        <fullName evidence="9">Diaminopimelate decarboxylase</fullName>
    </submittedName>
</protein>